<keyword evidence="5" id="KW-0067">ATP-binding</keyword>
<dbReference type="SUPFAM" id="SSF52540">
    <property type="entry name" value="P-loop containing nucleoside triphosphate hydrolases"/>
    <property type="match status" value="1"/>
</dbReference>
<evidence type="ECO:0000256" key="2">
    <source>
        <dbReference type="ARBA" id="ARBA00022741"/>
    </source>
</evidence>
<evidence type="ECO:0000259" key="7">
    <source>
        <dbReference type="Pfam" id="PF13086"/>
    </source>
</evidence>
<keyword evidence="2" id="KW-0547">Nucleotide-binding</keyword>
<name>A0A0S2DF51_LYSEN</name>
<reference evidence="9 10" key="1">
    <citation type="submission" date="2015-11" db="EMBL/GenBank/DDBJ databases">
        <title>Genome sequences of Lysobacter enzymogenes strain C3 and Lysobacter antibioticus ATCC 29479.</title>
        <authorList>
            <person name="Kobayashi D.Y."/>
        </authorList>
    </citation>
    <scope>NUCLEOTIDE SEQUENCE [LARGE SCALE GENOMIC DNA]</scope>
    <source>
        <strain evidence="9 10">C3</strain>
    </source>
</reference>
<evidence type="ECO:0000256" key="5">
    <source>
        <dbReference type="ARBA" id="ARBA00022840"/>
    </source>
</evidence>
<dbReference type="PANTHER" id="PTHR43788:SF8">
    <property type="entry name" value="DNA-BINDING PROTEIN SMUBP-2"/>
    <property type="match status" value="1"/>
</dbReference>
<dbReference type="KEGG" id="lez:GLE_1853"/>
<evidence type="ECO:0000256" key="1">
    <source>
        <dbReference type="ARBA" id="ARBA00007913"/>
    </source>
</evidence>
<dbReference type="Proteomes" id="UP000061569">
    <property type="component" value="Chromosome"/>
</dbReference>
<dbReference type="GO" id="GO:0043139">
    <property type="term" value="F:5'-3' DNA helicase activity"/>
    <property type="evidence" value="ECO:0007669"/>
    <property type="project" value="TreeGrafter"/>
</dbReference>
<dbReference type="GO" id="GO:0016787">
    <property type="term" value="F:hydrolase activity"/>
    <property type="evidence" value="ECO:0007669"/>
    <property type="project" value="UniProtKB-KW"/>
</dbReference>
<feature type="compositionally biased region" description="Low complexity" evidence="6">
    <location>
        <begin position="1423"/>
        <end position="1432"/>
    </location>
</feature>
<dbReference type="EMBL" id="CP013140">
    <property type="protein sequence ID" value="ALN57205.1"/>
    <property type="molecule type" value="Genomic_DNA"/>
</dbReference>
<dbReference type="PANTHER" id="PTHR43788">
    <property type="entry name" value="DNA2/NAM7 HELICASE FAMILY MEMBER"/>
    <property type="match status" value="1"/>
</dbReference>
<dbReference type="GO" id="GO:0005524">
    <property type="term" value="F:ATP binding"/>
    <property type="evidence" value="ECO:0007669"/>
    <property type="project" value="UniProtKB-KW"/>
</dbReference>
<dbReference type="Pfam" id="PF13087">
    <property type="entry name" value="AAA_12"/>
    <property type="match status" value="1"/>
</dbReference>
<keyword evidence="4 9" id="KW-0347">Helicase</keyword>
<evidence type="ECO:0000256" key="4">
    <source>
        <dbReference type="ARBA" id="ARBA00022806"/>
    </source>
</evidence>
<dbReference type="InterPro" id="IPR027417">
    <property type="entry name" value="P-loop_NTPase"/>
</dbReference>
<dbReference type="InterPro" id="IPR041679">
    <property type="entry name" value="DNA2/NAM7-like_C"/>
</dbReference>
<keyword evidence="3 9" id="KW-0378">Hydrolase</keyword>
<dbReference type="Pfam" id="PF13086">
    <property type="entry name" value="AAA_11"/>
    <property type="match status" value="2"/>
</dbReference>
<evidence type="ECO:0000256" key="3">
    <source>
        <dbReference type="ARBA" id="ARBA00022801"/>
    </source>
</evidence>
<evidence type="ECO:0000259" key="8">
    <source>
        <dbReference type="Pfam" id="PF13087"/>
    </source>
</evidence>
<dbReference type="STRING" id="69.GLE_1853"/>
<dbReference type="PATRIC" id="fig|69.6.peg.1824"/>
<dbReference type="InterPro" id="IPR050534">
    <property type="entry name" value="Coronavir_polyprotein_1ab"/>
</dbReference>
<feature type="domain" description="DNA2/NAM7 helicase-like C-terminal" evidence="8">
    <location>
        <begin position="996"/>
        <end position="1189"/>
    </location>
</feature>
<gene>
    <name evidence="9" type="ORF">GLE_1853</name>
</gene>
<protein>
    <submittedName>
        <fullName evidence="9">ATP-dependent DNA helicase</fullName>
        <ecNumber evidence="9">3.6.1.-</ecNumber>
    </submittedName>
</protein>
<dbReference type="InterPro" id="IPR041677">
    <property type="entry name" value="DNA2/NAM7_AAA_11"/>
</dbReference>
<evidence type="ECO:0000313" key="9">
    <source>
        <dbReference type="EMBL" id="ALN57205.1"/>
    </source>
</evidence>
<feature type="domain" description="DNA2/NAM7 helicase helicase" evidence="7">
    <location>
        <begin position="916"/>
        <end position="953"/>
    </location>
</feature>
<organism evidence="9 10">
    <name type="scientific">Lysobacter enzymogenes</name>
    <dbReference type="NCBI Taxonomy" id="69"/>
    <lineage>
        <taxon>Bacteria</taxon>
        <taxon>Pseudomonadati</taxon>
        <taxon>Pseudomonadota</taxon>
        <taxon>Gammaproteobacteria</taxon>
        <taxon>Lysobacterales</taxon>
        <taxon>Lysobacteraceae</taxon>
        <taxon>Lysobacter</taxon>
    </lineage>
</organism>
<proteinExistence type="inferred from homology"/>
<accession>A0A0S2DF51</accession>
<evidence type="ECO:0000256" key="6">
    <source>
        <dbReference type="SAM" id="MobiDB-lite"/>
    </source>
</evidence>
<feature type="domain" description="DNA2/NAM7 helicase helicase" evidence="7">
    <location>
        <begin position="447"/>
        <end position="600"/>
    </location>
</feature>
<dbReference type="EC" id="3.6.1.-" evidence="9"/>
<dbReference type="Gene3D" id="3.40.50.300">
    <property type="entry name" value="P-loop containing nucleotide triphosphate hydrolases"/>
    <property type="match status" value="3"/>
</dbReference>
<sequence>MDALKSHLRPIASRVSQYFRDFLDSDFKRQQAPRRRIVLTSDSGFRSGLRTSPYPNLDRDLWALLSRPSGDDLALNIAPRKYVRPISPVLRKVIEEQVNAIPASAIEVVGHEVGALAVSTYASAVQDPELWVEGVQQHLADKVSEHIIRPLIAHLDGPLRTQAYWVVDSLHAAERDLVERVCSDLSRILPEQLARLLATQEPAPLLEAIPQFLTLEGTRQALIAFFEGFVAADAYLEFRDLETYVATSDNLQLYLYLGAVKFKGTQYPLFFLPIEVQRDPSGAGYKLKLVNHLYANRKAIDFVLQELAAGLNRAWVSPIPERITYLKPEQSVYEEARLLFRRVANAMDLGGEIELSSSAQDAATAQVGLSSALYLAAFERADEALINDYEEILDALNKGGSSVVDLFEGIVGGVLRENPKSIAAEVEAQWDALPMVERVVYDSPIPLNEEQRKVLLAVRHPEGKIVVVAGPPGTGKSHTITAIAADCAFNHRSCLVLSDKTEALDVVYDKLSEAMSRVRHDPDFPNPLLRLGQQAANFKKLTSNQTISQIGAYAKAMKANQARLEAERQAKAADLKQQIAQTVTALGAIELAAVQAMHEDEAQLAQLHPALLEQLRRCKDARLQAELDALAPGLPGLEAYLVKVFDERDHSATTLWDRLNLELALADFAKDAGSTPWACFEQLDADQLRVLGSVLVTYQQLRMPVFGYLFRGGAVRELERQINLLPVSQPLLLKPSVARLQAVAAAGNALRLKLAAQGQEHAFPAAYRWLATARPVDPAAAGAAQAFALLRRIDPAILDTLLERPKDDARLWPLAIRFLAGWLRTREAFAAAPQIDYVGTKTQLERLNTSVMNSHVDGRLISFMDNYRSDARALAGVISSRQKFPEEKFGQVRESFPVIIASIREFGEFMPLAPDLFDVVVIDEASQVSVAQALPALLRARKVVVLGDDKQFSNVKSSNASIEQNEKYRGELTHYFRANVSDAADALQRLSMFDVKRSILEFCNHAASYSVMLRKHFRSYQELIGYSSGTFYGHQLQAIKIRGVPVDEVIRFDQVDTADKKTTRGTNEAEADFILERLLELIEEEDPPTVGVITPFREQQTYLSKRLFTHARGADFERLLKLKVMTFDSCQGEERNIIFYSMVATAEHDALNYVFPVELTDAQQAVEEKLKVQRLNVGFSRAQEMVWFVHSKPLSEYRGAIGQALHHYANVLDRAARLPDAQDVDPSSPMEARVLEWLHQTPFYQQHLDDIDVFAQFEVGAYLKQLDPTYQHPAWRVDFLVTYQSPKGPIQIVIEYDGFEHHFQKGKHIHIGNHERYLHEADVERQLTLESYGYRFLRINRFNLGDDPVATLSERLDRLVEIALGEHRSEAVSQVQSQAAGLASKELKPCSRCGKIKEQAEFFDPALKDGAGGFGRVCLACKSESASGSSREAGAKRRRRWR</sequence>
<feature type="region of interest" description="Disordered" evidence="6">
    <location>
        <begin position="1423"/>
        <end position="1442"/>
    </location>
</feature>
<evidence type="ECO:0000313" key="10">
    <source>
        <dbReference type="Proteomes" id="UP000061569"/>
    </source>
</evidence>
<comment type="similarity">
    <text evidence="1">Belongs to the DNA2/NAM7 helicase family.</text>
</comment>